<dbReference type="SUPFAM" id="SSF48371">
    <property type="entry name" value="ARM repeat"/>
    <property type="match status" value="1"/>
</dbReference>
<dbReference type="OrthoDB" id="10558634at2759"/>
<dbReference type="GeneID" id="94844508"/>
<dbReference type="AlphaFoldDB" id="A0A1J4JN74"/>
<accession>A0A1J4JN74</accession>
<evidence type="ECO:0000313" key="3">
    <source>
        <dbReference type="Proteomes" id="UP000179807"/>
    </source>
</evidence>
<name>A0A1J4JN74_9EUKA</name>
<reference evidence="2" key="1">
    <citation type="submission" date="2016-10" db="EMBL/GenBank/DDBJ databases">
        <authorList>
            <person name="Benchimol M."/>
            <person name="Almeida L.G."/>
            <person name="Vasconcelos A.T."/>
            <person name="Perreira-Neves A."/>
            <person name="Rosa I.A."/>
            <person name="Tasca T."/>
            <person name="Bogo M.R."/>
            <person name="de Souza W."/>
        </authorList>
    </citation>
    <scope>NUCLEOTIDE SEQUENCE [LARGE SCALE GENOMIC DNA]</scope>
    <source>
        <strain evidence="2">K</strain>
    </source>
</reference>
<feature type="compositionally biased region" description="Polar residues" evidence="1">
    <location>
        <begin position="23"/>
        <end position="40"/>
    </location>
</feature>
<feature type="compositionally biased region" description="Basic residues" evidence="1">
    <location>
        <begin position="1"/>
        <end position="10"/>
    </location>
</feature>
<dbReference type="RefSeq" id="XP_068352094.1">
    <property type="nucleotide sequence ID" value="XM_068509804.1"/>
</dbReference>
<dbReference type="VEuPathDB" id="TrichDB:TRFO_34685"/>
<comment type="caution">
    <text evidence="2">The sequence shown here is derived from an EMBL/GenBank/DDBJ whole genome shotgun (WGS) entry which is preliminary data.</text>
</comment>
<evidence type="ECO:0000313" key="2">
    <source>
        <dbReference type="EMBL" id="OHS98957.1"/>
    </source>
</evidence>
<sequence length="601" mass="67995">MSKLPVHRHSVAKDSGIVPLGKSTRSNIPKPTKSRISTYQSKKDPKIKTIFKLEPTESALESRKLPSSLQGKPKLKNNSDLIDDFYNYVRTIGNSYFENDFFSASFPSALSTLRQRLKNKATTKIPSSKRKISRLSLAEGIPPSEIEKKNIPDLSSVFEKYKTLLKQQNNSLIYFRDFIILYCALVIFVCEEISNCQLSALYFLNSFLPLLIAEKELPIRENEASILVTVLIYQAFSDPIIRGHSINVLSQLIQYDTKNVYPRIRAGLELPDQHISSMCEEALQKFEVTYYPEGLEASNPPPPTFAKIPSNVTSEVAVKMLVTYLQAMEGDARPPKPIDLINNIIQTMNTFSKSPQVLENGSNCIRLLISIINQIPVEIASETLNLCLSLLSGDSYLSGADSFSALEAVQNLENALFDVVPVDTLLSAVAATIATTTEQRLPLLMTKFSEYYQYNKSEINQRQLQELSNALDSFHPMFNGRPPFLIMKSPVEIRLNNITESIERLLNPETVFQEMETVILQSPETINDYPSYIKGFLQRAYFFYTNRELEGMNEEQVQMAQDMVQQYQTITDEDIVGNGKYSVDTLSAQLEEIKNMNNPSW</sequence>
<feature type="region of interest" description="Disordered" evidence="1">
    <location>
        <begin position="1"/>
        <end position="43"/>
    </location>
</feature>
<dbReference type="EMBL" id="MLAK01001030">
    <property type="protein sequence ID" value="OHS98957.1"/>
    <property type="molecule type" value="Genomic_DNA"/>
</dbReference>
<dbReference type="Proteomes" id="UP000179807">
    <property type="component" value="Unassembled WGS sequence"/>
</dbReference>
<keyword evidence="3" id="KW-1185">Reference proteome</keyword>
<proteinExistence type="predicted"/>
<organism evidence="2 3">
    <name type="scientific">Tritrichomonas foetus</name>
    <dbReference type="NCBI Taxonomy" id="1144522"/>
    <lineage>
        <taxon>Eukaryota</taxon>
        <taxon>Metamonada</taxon>
        <taxon>Parabasalia</taxon>
        <taxon>Tritrichomonadida</taxon>
        <taxon>Tritrichomonadidae</taxon>
        <taxon>Tritrichomonas</taxon>
    </lineage>
</organism>
<dbReference type="InterPro" id="IPR016024">
    <property type="entry name" value="ARM-type_fold"/>
</dbReference>
<gene>
    <name evidence="2" type="ORF">TRFO_34685</name>
</gene>
<protein>
    <submittedName>
        <fullName evidence="2">Uncharacterized protein</fullName>
    </submittedName>
</protein>
<evidence type="ECO:0000256" key="1">
    <source>
        <dbReference type="SAM" id="MobiDB-lite"/>
    </source>
</evidence>